<dbReference type="AlphaFoldDB" id="A0A8J4R108"/>
<dbReference type="PANTHER" id="PTHR47481">
    <property type="match status" value="1"/>
</dbReference>
<evidence type="ECO:0000313" key="2">
    <source>
        <dbReference type="Proteomes" id="UP000737018"/>
    </source>
</evidence>
<dbReference type="PANTHER" id="PTHR47481:SF30">
    <property type="entry name" value="CCHC-TYPE DOMAIN-CONTAINING PROTEIN"/>
    <property type="match status" value="1"/>
</dbReference>
<organism evidence="1 2">
    <name type="scientific">Castanea mollissima</name>
    <name type="common">Chinese chestnut</name>
    <dbReference type="NCBI Taxonomy" id="60419"/>
    <lineage>
        <taxon>Eukaryota</taxon>
        <taxon>Viridiplantae</taxon>
        <taxon>Streptophyta</taxon>
        <taxon>Embryophyta</taxon>
        <taxon>Tracheophyta</taxon>
        <taxon>Spermatophyta</taxon>
        <taxon>Magnoliopsida</taxon>
        <taxon>eudicotyledons</taxon>
        <taxon>Gunneridae</taxon>
        <taxon>Pentapetalae</taxon>
        <taxon>rosids</taxon>
        <taxon>fabids</taxon>
        <taxon>Fagales</taxon>
        <taxon>Fagaceae</taxon>
        <taxon>Castanea</taxon>
    </lineage>
</organism>
<protein>
    <recommendedName>
        <fullName evidence="3">Retrotransposon Copia-like N-terminal domain-containing protein</fullName>
    </recommendedName>
</protein>
<proteinExistence type="predicted"/>
<sequence>MEHTNSSTGVVVPSHSGFMSIKLDRTKYPLWLAQIVPILKSKSLMGFVNGTNQCPPEFKQDKDGKETTEVDPSYITWHQQDQMILGWINNSLSPPVLSTVARFTSAHATWSSLEKRYASHSKNRIQQLKNDLCNTRGDGLSVSDFVDKINHIADNLALAGKPIDDDELVTVIMNNIGSAYEITISSA</sequence>
<keyword evidence="2" id="KW-1185">Reference proteome</keyword>
<comment type="caution">
    <text evidence="1">The sequence shown here is derived from an EMBL/GenBank/DDBJ whole genome shotgun (WGS) entry which is preliminary data.</text>
</comment>
<dbReference type="OrthoDB" id="1164227at2759"/>
<gene>
    <name evidence="1" type="ORF">CMV_018436</name>
</gene>
<accession>A0A8J4R108</accession>
<dbReference type="EMBL" id="JRKL02003092">
    <property type="protein sequence ID" value="KAF3956434.1"/>
    <property type="molecule type" value="Genomic_DNA"/>
</dbReference>
<evidence type="ECO:0000313" key="1">
    <source>
        <dbReference type="EMBL" id="KAF3956434.1"/>
    </source>
</evidence>
<reference evidence="1" key="1">
    <citation type="submission" date="2020-03" db="EMBL/GenBank/DDBJ databases">
        <title>Castanea mollissima Vanexum genome sequencing.</title>
        <authorList>
            <person name="Staton M."/>
        </authorList>
    </citation>
    <scope>NUCLEOTIDE SEQUENCE</scope>
    <source>
        <tissue evidence="1">Leaf</tissue>
    </source>
</reference>
<dbReference type="Proteomes" id="UP000737018">
    <property type="component" value="Unassembled WGS sequence"/>
</dbReference>
<name>A0A8J4R108_9ROSI</name>
<dbReference type="Pfam" id="PF14223">
    <property type="entry name" value="Retrotran_gag_2"/>
    <property type="match status" value="1"/>
</dbReference>
<evidence type="ECO:0008006" key="3">
    <source>
        <dbReference type="Google" id="ProtNLM"/>
    </source>
</evidence>